<proteinExistence type="predicted"/>
<evidence type="ECO:0000313" key="10">
    <source>
        <dbReference type="Proteomes" id="UP000002572"/>
    </source>
</evidence>
<dbReference type="SUPFAM" id="SSF46894">
    <property type="entry name" value="C-terminal effector domain of the bipartite response regulators"/>
    <property type="match status" value="1"/>
</dbReference>
<dbReference type="InterPro" id="IPR001867">
    <property type="entry name" value="OmpR/PhoB-type_DNA-bd"/>
</dbReference>
<keyword evidence="1" id="KW-0597">Phosphoprotein</keyword>
<evidence type="ECO:0000256" key="1">
    <source>
        <dbReference type="ARBA" id="ARBA00022553"/>
    </source>
</evidence>
<sequence>MSTANILILDSADARRLDMMVKYFSKYGYHALPASSAPEACQSLKNNDNLQMVVFVAVSDPGDVRETYNLFQEIRPVPVVLLENQPRSVDFMSEMDEVVTGPLKMSEVLPNLVQKVKNVSRKLRYGSHSLIQTAVKERNGAPEALTPVRSEEQPAERKPQNRKQSKQKSAPEANSPKPVSAPSELRGEGKGKGKKGAAAQVQVAEVKKPSSPLYTKNNTPAPQSPAAAPAPQVVDDKAEVPRQPEPQRKEPKLILVEQMKFGDMRVTMDRQTEQILVNGQDVSFTASEYILMKYLLENRNRLLSREDIIQSSNAMSKETSARSVDAAIRKLRRKIGDDAKEPVIIKTIWGKGYILEEN</sequence>
<dbReference type="PROSITE" id="PS51755">
    <property type="entry name" value="OMPR_PHOB"/>
    <property type="match status" value="1"/>
</dbReference>
<evidence type="ECO:0000256" key="6">
    <source>
        <dbReference type="PROSITE-ProRule" id="PRU01091"/>
    </source>
</evidence>
<dbReference type="InterPro" id="IPR036388">
    <property type="entry name" value="WH-like_DNA-bd_sf"/>
</dbReference>
<dbReference type="Proteomes" id="UP000002572">
    <property type="component" value="Chromosome"/>
</dbReference>
<keyword evidence="10" id="KW-1185">Reference proteome</keyword>
<keyword evidence="5" id="KW-0804">Transcription</keyword>
<evidence type="ECO:0000256" key="5">
    <source>
        <dbReference type="ARBA" id="ARBA00023163"/>
    </source>
</evidence>
<dbReference type="KEGG" id="din:Selin_0762"/>
<dbReference type="GO" id="GO:0000976">
    <property type="term" value="F:transcription cis-regulatory region binding"/>
    <property type="evidence" value="ECO:0007669"/>
    <property type="project" value="TreeGrafter"/>
</dbReference>
<reference evidence="9 10" key="1">
    <citation type="submission" date="2010-12" db="EMBL/GenBank/DDBJ databases">
        <title>Complete sequence of Desulfurispirillum indicum S5.</title>
        <authorList>
            <consortium name="US DOE Joint Genome Institute"/>
            <person name="Lucas S."/>
            <person name="Copeland A."/>
            <person name="Lapidus A."/>
            <person name="Cheng J.-F."/>
            <person name="Goodwin L."/>
            <person name="Pitluck S."/>
            <person name="Chertkov O."/>
            <person name="Held B."/>
            <person name="Detter J.C."/>
            <person name="Han C."/>
            <person name="Tapia R."/>
            <person name="Land M."/>
            <person name="Hauser L."/>
            <person name="Kyrpides N."/>
            <person name="Ivanova N."/>
            <person name="Mikhailova N."/>
            <person name="Haggblom M."/>
            <person name="Rauschenbach I."/>
            <person name="Bini E."/>
            <person name="Woyke T."/>
        </authorList>
    </citation>
    <scope>NUCLEOTIDE SEQUENCE [LARGE SCALE GENOMIC DNA]</scope>
    <source>
        <strain evidence="10">ATCC BAA-1389 / DSM 22839 / S5</strain>
    </source>
</reference>
<evidence type="ECO:0000256" key="7">
    <source>
        <dbReference type="SAM" id="MobiDB-lite"/>
    </source>
</evidence>
<dbReference type="AlphaFoldDB" id="E6W1X3"/>
<dbReference type="GO" id="GO:0032993">
    <property type="term" value="C:protein-DNA complex"/>
    <property type="evidence" value="ECO:0007669"/>
    <property type="project" value="TreeGrafter"/>
</dbReference>
<dbReference type="CDD" id="cd00383">
    <property type="entry name" value="trans_reg_C"/>
    <property type="match status" value="1"/>
</dbReference>
<dbReference type="GO" id="GO:0006355">
    <property type="term" value="P:regulation of DNA-templated transcription"/>
    <property type="evidence" value="ECO:0007669"/>
    <property type="project" value="InterPro"/>
</dbReference>
<dbReference type="PANTHER" id="PTHR48111">
    <property type="entry name" value="REGULATOR OF RPOS"/>
    <property type="match status" value="1"/>
</dbReference>
<evidence type="ECO:0000256" key="4">
    <source>
        <dbReference type="ARBA" id="ARBA00023125"/>
    </source>
</evidence>
<dbReference type="GO" id="GO:0005829">
    <property type="term" value="C:cytosol"/>
    <property type="evidence" value="ECO:0007669"/>
    <property type="project" value="TreeGrafter"/>
</dbReference>
<feature type="domain" description="OmpR/PhoB-type" evidence="8">
    <location>
        <begin position="256"/>
        <end position="357"/>
    </location>
</feature>
<dbReference type="SMART" id="SM00862">
    <property type="entry name" value="Trans_reg_C"/>
    <property type="match status" value="1"/>
</dbReference>
<keyword evidence="3" id="KW-0805">Transcription regulation</keyword>
<accession>E6W1X3</accession>
<dbReference type="PANTHER" id="PTHR48111:SF1">
    <property type="entry name" value="TWO-COMPONENT RESPONSE REGULATOR ORR33"/>
    <property type="match status" value="1"/>
</dbReference>
<dbReference type="EMBL" id="CP002432">
    <property type="protein sequence ID" value="ADU65505.1"/>
    <property type="molecule type" value="Genomic_DNA"/>
</dbReference>
<keyword evidence="4 6" id="KW-0238">DNA-binding</keyword>
<dbReference type="InterPro" id="IPR039420">
    <property type="entry name" value="WalR-like"/>
</dbReference>
<evidence type="ECO:0000259" key="8">
    <source>
        <dbReference type="PROSITE" id="PS51755"/>
    </source>
</evidence>
<feature type="DNA-binding region" description="OmpR/PhoB-type" evidence="6">
    <location>
        <begin position="256"/>
        <end position="357"/>
    </location>
</feature>
<dbReference type="Gene3D" id="1.10.10.10">
    <property type="entry name" value="Winged helix-like DNA-binding domain superfamily/Winged helix DNA-binding domain"/>
    <property type="match status" value="1"/>
</dbReference>
<evidence type="ECO:0000256" key="3">
    <source>
        <dbReference type="ARBA" id="ARBA00023015"/>
    </source>
</evidence>
<evidence type="ECO:0000256" key="2">
    <source>
        <dbReference type="ARBA" id="ARBA00023012"/>
    </source>
</evidence>
<evidence type="ECO:0000313" key="9">
    <source>
        <dbReference type="EMBL" id="ADU65505.1"/>
    </source>
</evidence>
<protein>
    <submittedName>
        <fullName evidence="9">Transcriptional regulator domain-containing protein</fullName>
    </submittedName>
</protein>
<dbReference type="eggNOG" id="COG0745">
    <property type="taxonomic scope" value="Bacteria"/>
</dbReference>
<organism evidence="9 10">
    <name type="scientific">Desulfurispirillum indicum (strain ATCC BAA-1389 / DSM 22839 / S5)</name>
    <dbReference type="NCBI Taxonomy" id="653733"/>
    <lineage>
        <taxon>Bacteria</taxon>
        <taxon>Pseudomonadati</taxon>
        <taxon>Chrysiogenota</taxon>
        <taxon>Chrysiogenia</taxon>
        <taxon>Chrysiogenales</taxon>
        <taxon>Chrysiogenaceae</taxon>
        <taxon>Desulfurispirillum</taxon>
    </lineage>
</organism>
<gene>
    <name evidence="9" type="ordered locus">Selin_0762</name>
</gene>
<dbReference type="HOGENOM" id="CLU_773226_0_0_0"/>
<feature type="compositionally biased region" description="Low complexity" evidence="7">
    <location>
        <begin position="220"/>
        <end position="232"/>
    </location>
</feature>
<dbReference type="InParanoid" id="E6W1X3"/>
<dbReference type="GO" id="GO:0000156">
    <property type="term" value="F:phosphorelay response regulator activity"/>
    <property type="evidence" value="ECO:0007669"/>
    <property type="project" value="TreeGrafter"/>
</dbReference>
<keyword evidence="2" id="KW-0902">Two-component regulatory system</keyword>
<feature type="compositionally biased region" description="Basic and acidic residues" evidence="7">
    <location>
        <begin position="234"/>
        <end position="250"/>
    </location>
</feature>
<dbReference type="eggNOG" id="COG0784">
    <property type="taxonomic scope" value="Bacteria"/>
</dbReference>
<dbReference type="InterPro" id="IPR016032">
    <property type="entry name" value="Sig_transdc_resp-reg_C-effctor"/>
</dbReference>
<feature type="compositionally biased region" description="Basic and acidic residues" evidence="7">
    <location>
        <begin position="149"/>
        <end position="159"/>
    </location>
</feature>
<feature type="region of interest" description="Disordered" evidence="7">
    <location>
        <begin position="134"/>
        <end position="250"/>
    </location>
</feature>
<dbReference type="STRING" id="653733.Selin_0762"/>
<name>E6W1X3_DESIS</name>
<dbReference type="Pfam" id="PF00486">
    <property type="entry name" value="Trans_reg_C"/>
    <property type="match status" value="1"/>
</dbReference>
<dbReference type="RefSeq" id="WP_013505393.1">
    <property type="nucleotide sequence ID" value="NC_014836.1"/>
</dbReference>